<evidence type="ECO:0000313" key="2">
    <source>
        <dbReference type="Proteomes" id="UP000202544"/>
    </source>
</evidence>
<dbReference type="SMART" id="SM00238">
    <property type="entry name" value="BIR"/>
    <property type="match status" value="2"/>
</dbReference>
<proteinExistence type="predicted"/>
<dbReference type="EMBL" id="GQ884143">
    <property type="protein sequence ID" value="ACZ63584.1"/>
    <property type="molecule type" value="Genomic_DNA"/>
</dbReference>
<protein>
    <submittedName>
        <fullName evidence="1">IAP-2</fullName>
    </submittedName>
</protein>
<dbReference type="Gene3D" id="1.10.1170.10">
    <property type="entry name" value="Inhibitor Of Apoptosis Protein (2mihbC-IAP-1), Chain A"/>
    <property type="match status" value="2"/>
</dbReference>
<dbReference type="InterPro" id="IPR001370">
    <property type="entry name" value="BIR_rpt"/>
</dbReference>
<dbReference type="SUPFAM" id="SSF57924">
    <property type="entry name" value="Inhibitor of apoptosis (IAP) repeat"/>
    <property type="match status" value="2"/>
</dbReference>
<dbReference type="PANTHER" id="PTHR10044">
    <property type="entry name" value="INHIBITOR OF APOPTOSIS"/>
    <property type="match status" value="1"/>
</dbReference>
<accession>D2J4R5</accession>
<sequence length="272" mass="31552">MDLYENRLNSFKYWTGDEDKEKLSLVGFYYTGFKDLITCYYCKFDSYNFTTGKENTLLDHKRYSPECPFYLNNNTNYINTRFLSERTVTNNYPMLAPHRGDYTLLEHRINSFINYPKCLKSLVNKLCDAGFYYTNVGDFVCCYACNVIVKNFTDKSDVWSMHKASNKHCPLLYLRKLCHNNNSNSNIDDDHQNVAPSAPMYDDGHYNLPKCLECKSKCIDAVLLPCFHFCLCQECALTCINCKACNVFTGGFFAVKIPKEKFNVTEHGRVSH</sequence>
<dbReference type="Proteomes" id="UP000202544">
    <property type="component" value="Segment"/>
</dbReference>
<dbReference type="OrthoDB" id="9255at10239"/>
<keyword evidence="2" id="KW-1185">Reference proteome</keyword>
<dbReference type="KEGG" id="vg:11107105"/>
<dbReference type="CDD" id="cd00022">
    <property type="entry name" value="BIR"/>
    <property type="match status" value="2"/>
</dbReference>
<dbReference type="RefSeq" id="YP_003429422.1">
    <property type="nucleotide sequence ID" value="NC_013797.1"/>
</dbReference>
<dbReference type="PROSITE" id="PS50143">
    <property type="entry name" value="BIR_REPEAT_2"/>
    <property type="match status" value="2"/>
</dbReference>
<dbReference type="Pfam" id="PF00653">
    <property type="entry name" value="BIR"/>
    <property type="match status" value="2"/>
</dbReference>
<name>D2J4R5_9BBAC</name>
<dbReference type="InterPro" id="IPR050784">
    <property type="entry name" value="IAP"/>
</dbReference>
<reference evidence="1 2" key="1">
    <citation type="journal article" date="2011" name="J. Proteome Res.">
        <title>ODV-associated proteins of the Pieris rapae granulovirus.</title>
        <authorList>
            <person name="Wang X.F."/>
            <person name="Zhang B.Q."/>
            <person name="Xu H.J."/>
            <person name="Cui Y.J."/>
            <person name="Xu Y.P."/>
            <person name="Zhang M.J."/>
            <person name="Han Y.S."/>
            <person name="Lee Y.S."/>
            <person name="Bao Y.Y."/>
            <person name="Zhang C.X."/>
        </authorList>
    </citation>
    <scope>NUCLEOTIDE SEQUENCE [LARGE SCALE GENOMIC DNA]</scope>
    <source>
        <strain evidence="1">Wuhan</strain>
    </source>
</reference>
<evidence type="ECO:0000313" key="1">
    <source>
        <dbReference type="EMBL" id="ACZ63584.1"/>
    </source>
</evidence>
<dbReference type="GeneID" id="11107105"/>
<reference evidence="1 2" key="2">
    <citation type="journal article" date="2012" name="J. Virol.">
        <title>The Genome of Pieris rapae Granulovirus.</title>
        <authorList>
            <person name="Zhang B.Q."/>
            <person name="Cheng R.L."/>
            <person name="Wang X.F."/>
            <person name="Zhang C.X."/>
        </authorList>
    </citation>
    <scope>NUCLEOTIDE SEQUENCE [LARGE SCALE GENOMIC DNA]</scope>
    <source>
        <strain evidence="1">Wuhan</strain>
    </source>
</reference>
<organism evidence="1 2">
    <name type="scientific">Pieris rapae granulovirus Wuhan</name>
    <dbReference type="NCBI Taxonomy" id="2848030"/>
    <lineage>
        <taxon>Viruses</taxon>
        <taxon>Viruses incertae sedis</taxon>
        <taxon>Naldaviricetes</taxon>
        <taxon>Lefavirales</taxon>
        <taxon>Baculoviridae</taxon>
        <taxon>Betabaculovirus</taxon>
        <taxon>Betabaculovirus arrapae</taxon>
    </lineage>
</organism>